<name>A0A5E6S443_PSEFL</name>
<proteinExistence type="predicted"/>
<gene>
    <name evidence="1" type="ORF">PS631_02063</name>
</gene>
<organism evidence="1 2">
    <name type="scientific">Pseudomonas fluorescens</name>
    <dbReference type="NCBI Taxonomy" id="294"/>
    <lineage>
        <taxon>Bacteria</taxon>
        <taxon>Pseudomonadati</taxon>
        <taxon>Pseudomonadota</taxon>
        <taxon>Gammaproteobacteria</taxon>
        <taxon>Pseudomonadales</taxon>
        <taxon>Pseudomonadaceae</taxon>
        <taxon>Pseudomonas</taxon>
    </lineage>
</organism>
<protein>
    <submittedName>
        <fullName evidence="1">Uncharacterized protein</fullName>
    </submittedName>
</protein>
<reference evidence="1 2" key="1">
    <citation type="submission" date="2019-09" db="EMBL/GenBank/DDBJ databases">
        <authorList>
            <person name="Chandra G."/>
            <person name="Truman W A."/>
        </authorList>
    </citation>
    <scope>NUCLEOTIDE SEQUENCE [LARGE SCALE GENOMIC DNA]</scope>
    <source>
        <strain evidence="1">PS631</strain>
    </source>
</reference>
<dbReference type="AlphaFoldDB" id="A0A5E6S443"/>
<dbReference type="OrthoDB" id="6458179at2"/>
<accession>A0A5E6S443</accession>
<evidence type="ECO:0000313" key="1">
    <source>
        <dbReference type="EMBL" id="VVM75824.1"/>
    </source>
</evidence>
<sequence>MAKLTFANYLTYLKREPRTKGWGALLVYDRFKTNMLLAQEHIERFDNSRWLKPISVRVETEGGSWTDVSELTMDKPSLSFVNSNISSSAARLSMSMQGGKLKQLRRKTGSEQIELVGLSRLDPLSAPAVRMNINLNQSNNGTITDQGRVTLDLSEGSGYTFEVSSWKDLNEKVGAAIQRSFAALPIEERVWELNTLKPVEGELNPTSFAVRTHSLANAGQSVASTDRAEQEEGAVVIGVAFNGAKGGDFPTRDQDMPYLLPEPAPNSGHAPYTMNVLLSNASWTQQVLVKLLRSVPGFTETVPTYVVENGFNVGVEFGSANVAFPAGRDDFDGDNWVTWQAYDAFDLQPSRSALNFRVEDNNIVFSWRAVAVGTFSSRFKYAESWVVAEGRKAEFTFTCTKKFVSELQTSGARKGSVIFKGDAVTSTVDVKQVDDTNWNIGPFQDYIRRDTAPKLLAQVVEKFDTFTAAVDAAGVSLDVLRLNSLLFRSEQAAEPESLQAPGDLSLLGTLAPKLTAFAVEPLNASLSAGTSQTFQLTPRPSGTVTWTVDHLPGETGDKGTIVNGVYNAPASETITGTSKRVIVTAKVGDQLSRALVTVVPRSVSVFPFLLSGQFSSEPPAKPSRYVVTGGSLGAPLTWSMAPGAKGTLRTPGAEDSDLDIPVDQEVRIYVAPTKQPGASGTIDSLMQLDTVKASAGAQTETMDVVLPWISTTAELKVTAQPGNTLKLGLWGQSWGGGSVEVPAENTQWFLVKGEGTLAETGIYTPGAEGDYIIVAAVDKTSPALVWSYTILPMPYDQAYTELVEHVHAHSTQRKG</sequence>
<dbReference type="EMBL" id="CABVHF010000005">
    <property type="protein sequence ID" value="VVM75824.1"/>
    <property type="molecule type" value="Genomic_DNA"/>
</dbReference>
<evidence type="ECO:0000313" key="2">
    <source>
        <dbReference type="Proteomes" id="UP000399692"/>
    </source>
</evidence>
<dbReference type="Proteomes" id="UP000399692">
    <property type="component" value="Unassembled WGS sequence"/>
</dbReference>